<dbReference type="Pfam" id="PF00582">
    <property type="entry name" value="Usp"/>
    <property type="match status" value="1"/>
</dbReference>
<comment type="similarity">
    <text evidence="1">Belongs to the universal stress protein A family.</text>
</comment>
<keyword evidence="4" id="KW-1185">Reference proteome</keyword>
<evidence type="ECO:0000256" key="1">
    <source>
        <dbReference type="ARBA" id="ARBA00008791"/>
    </source>
</evidence>
<organism evidence="3 4">
    <name type="scientific">Zhengella mangrovi</name>
    <dbReference type="NCBI Taxonomy" id="1982044"/>
    <lineage>
        <taxon>Bacteria</taxon>
        <taxon>Pseudomonadati</taxon>
        <taxon>Pseudomonadota</taxon>
        <taxon>Alphaproteobacteria</taxon>
        <taxon>Hyphomicrobiales</taxon>
        <taxon>Notoacmeibacteraceae</taxon>
        <taxon>Zhengella</taxon>
    </lineage>
</organism>
<reference evidence="3 4" key="1">
    <citation type="submission" date="2017-10" db="EMBL/GenBank/DDBJ databases">
        <title>Sedimentibacterium mangrovi gen. nov., sp. nov., a novel member of family Phyllobacteriacea isolated from mangrove sediment.</title>
        <authorList>
            <person name="Liao H."/>
            <person name="Tian Y."/>
        </authorList>
    </citation>
    <scope>NUCLEOTIDE SEQUENCE [LARGE SCALE GENOMIC DNA]</scope>
    <source>
        <strain evidence="3 4">X9-2-2</strain>
    </source>
</reference>
<dbReference type="PANTHER" id="PTHR46268:SF15">
    <property type="entry name" value="UNIVERSAL STRESS PROTEIN HP_0031"/>
    <property type="match status" value="1"/>
</dbReference>
<feature type="domain" description="UspA" evidence="2">
    <location>
        <begin position="204"/>
        <end position="270"/>
    </location>
</feature>
<sequence>MSIKSILSAYSGDASKGSGLRHALHLAKHHDAWLTGVLRHSQSDLERTLRGTVPTSFLKPFLEAEEARFAEIAERFRAITAEAGLEDRSDFVKLDAQKGLSLSEFARSFDLVVTGAHSYSENEAHMSANPDLIALRSGRPVLVVPDEYEAEGLADHALVAWDGKRSSARSLGDAMIGLEDKSKVTLLTVGTQQVPGTEYLLRNLERHGIDASFVLKSQQGSIAETILSTAQEISAQLVVMGAFEHSKFSQDMFGGVTTDIIARADVPVFLSH</sequence>
<dbReference type="InterPro" id="IPR006016">
    <property type="entry name" value="UspA"/>
</dbReference>
<name>A0A2G1QJ00_9HYPH</name>
<dbReference type="EMBL" id="PDVP01000015">
    <property type="protein sequence ID" value="PHP65431.1"/>
    <property type="molecule type" value="Genomic_DNA"/>
</dbReference>
<dbReference type="PANTHER" id="PTHR46268">
    <property type="entry name" value="STRESS RESPONSE PROTEIN NHAX"/>
    <property type="match status" value="1"/>
</dbReference>
<accession>A0A2G1QJ00</accession>
<comment type="caution">
    <text evidence="3">The sequence shown here is derived from an EMBL/GenBank/DDBJ whole genome shotgun (WGS) entry which is preliminary data.</text>
</comment>
<dbReference type="OrthoDB" id="9804721at2"/>
<evidence type="ECO:0000313" key="4">
    <source>
        <dbReference type="Proteomes" id="UP000221168"/>
    </source>
</evidence>
<dbReference type="RefSeq" id="WP_099307944.1">
    <property type="nucleotide sequence ID" value="NZ_PDVP01000015.1"/>
</dbReference>
<evidence type="ECO:0000313" key="3">
    <source>
        <dbReference type="EMBL" id="PHP65431.1"/>
    </source>
</evidence>
<dbReference type="SUPFAM" id="SSF52402">
    <property type="entry name" value="Adenine nucleotide alpha hydrolases-like"/>
    <property type="match status" value="2"/>
</dbReference>
<protein>
    <recommendedName>
        <fullName evidence="2">UspA domain-containing protein</fullName>
    </recommendedName>
</protein>
<dbReference type="Proteomes" id="UP000221168">
    <property type="component" value="Unassembled WGS sequence"/>
</dbReference>
<dbReference type="Gene3D" id="3.40.50.12370">
    <property type="match status" value="1"/>
</dbReference>
<proteinExistence type="inferred from homology"/>
<dbReference type="CDD" id="cd00293">
    <property type="entry name" value="USP-like"/>
    <property type="match status" value="1"/>
</dbReference>
<evidence type="ECO:0000259" key="2">
    <source>
        <dbReference type="Pfam" id="PF00582"/>
    </source>
</evidence>
<gene>
    <name evidence="3" type="ORF">CSC94_18905</name>
</gene>
<dbReference type="AlphaFoldDB" id="A0A2G1QJ00"/>